<feature type="transmembrane region" description="Helical" evidence="7">
    <location>
        <begin position="509"/>
        <end position="526"/>
    </location>
</feature>
<proteinExistence type="inferred from homology"/>
<organism evidence="9 10">
    <name type="scientific">Aspergillus sydowii CBS 593.65</name>
    <dbReference type="NCBI Taxonomy" id="1036612"/>
    <lineage>
        <taxon>Eukaryota</taxon>
        <taxon>Fungi</taxon>
        <taxon>Dikarya</taxon>
        <taxon>Ascomycota</taxon>
        <taxon>Pezizomycotina</taxon>
        <taxon>Eurotiomycetes</taxon>
        <taxon>Eurotiomycetidae</taxon>
        <taxon>Eurotiales</taxon>
        <taxon>Aspergillaceae</taxon>
        <taxon>Aspergillus</taxon>
        <taxon>Aspergillus subgen. Nidulantes</taxon>
    </lineage>
</organism>
<feature type="transmembrane region" description="Helical" evidence="7">
    <location>
        <begin position="278"/>
        <end position="297"/>
    </location>
</feature>
<dbReference type="Gene3D" id="1.20.1250.20">
    <property type="entry name" value="MFS general substrate transporter like domains"/>
    <property type="match status" value="1"/>
</dbReference>
<gene>
    <name evidence="9" type="ORF">ASPSYDRAFT_75656</name>
</gene>
<evidence type="ECO:0000313" key="9">
    <source>
        <dbReference type="EMBL" id="OJJ65295.1"/>
    </source>
</evidence>
<reference evidence="10" key="1">
    <citation type="journal article" date="2017" name="Genome Biol.">
        <title>Comparative genomics reveals high biological diversity and specific adaptations in the industrially and medically important fungal genus Aspergillus.</title>
        <authorList>
            <person name="de Vries R.P."/>
            <person name="Riley R."/>
            <person name="Wiebenga A."/>
            <person name="Aguilar-Osorio G."/>
            <person name="Amillis S."/>
            <person name="Uchima C.A."/>
            <person name="Anderluh G."/>
            <person name="Asadollahi M."/>
            <person name="Askin M."/>
            <person name="Barry K."/>
            <person name="Battaglia E."/>
            <person name="Bayram O."/>
            <person name="Benocci T."/>
            <person name="Braus-Stromeyer S.A."/>
            <person name="Caldana C."/>
            <person name="Canovas D."/>
            <person name="Cerqueira G.C."/>
            <person name="Chen F."/>
            <person name="Chen W."/>
            <person name="Choi C."/>
            <person name="Clum A."/>
            <person name="Dos Santos R.A."/>
            <person name="Damasio A.R."/>
            <person name="Diallinas G."/>
            <person name="Emri T."/>
            <person name="Fekete E."/>
            <person name="Flipphi M."/>
            <person name="Freyberg S."/>
            <person name="Gallo A."/>
            <person name="Gournas C."/>
            <person name="Habgood R."/>
            <person name="Hainaut M."/>
            <person name="Harispe M.L."/>
            <person name="Henrissat B."/>
            <person name="Hilden K.S."/>
            <person name="Hope R."/>
            <person name="Hossain A."/>
            <person name="Karabika E."/>
            <person name="Karaffa L."/>
            <person name="Karanyi Z."/>
            <person name="Krasevec N."/>
            <person name="Kuo A."/>
            <person name="Kusch H."/>
            <person name="LaButti K."/>
            <person name="Lagendijk E.L."/>
            <person name="Lapidus A."/>
            <person name="Levasseur A."/>
            <person name="Lindquist E."/>
            <person name="Lipzen A."/>
            <person name="Logrieco A.F."/>
            <person name="MacCabe A."/>
            <person name="Maekelae M.R."/>
            <person name="Malavazi I."/>
            <person name="Melin P."/>
            <person name="Meyer V."/>
            <person name="Mielnichuk N."/>
            <person name="Miskei M."/>
            <person name="Molnar A.P."/>
            <person name="Mule G."/>
            <person name="Ngan C.Y."/>
            <person name="Orejas M."/>
            <person name="Orosz E."/>
            <person name="Ouedraogo J.P."/>
            <person name="Overkamp K.M."/>
            <person name="Park H.-S."/>
            <person name="Perrone G."/>
            <person name="Piumi F."/>
            <person name="Punt P.J."/>
            <person name="Ram A.F."/>
            <person name="Ramon A."/>
            <person name="Rauscher S."/>
            <person name="Record E."/>
            <person name="Riano-Pachon D.M."/>
            <person name="Robert V."/>
            <person name="Roehrig J."/>
            <person name="Ruller R."/>
            <person name="Salamov A."/>
            <person name="Salih N.S."/>
            <person name="Samson R.A."/>
            <person name="Sandor E."/>
            <person name="Sanguinetti M."/>
            <person name="Schuetze T."/>
            <person name="Sepcic K."/>
            <person name="Shelest E."/>
            <person name="Sherlock G."/>
            <person name="Sophianopoulou V."/>
            <person name="Squina F.M."/>
            <person name="Sun H."/>
            <person name="Susca A."/>
            <person name="Todd R.B."/>
            <person name="Tsang A."/>
            <person name="Unkles S.E."/>
            <person name="van de Wiele N."/>
            <person name="van Rossen-Uffink D."/>
            <person name="Oliveira J.V."/>
            <person name="Vesth T.C."/>
            <person name="Visser J."/>
            <person name="Yu J.-H."/>
            <person name="Zhou M."/>
            <person name="Andersen M.R."/>
            <person name="Archer D.B."/>
            <person name="Baker S.E."/>
            <person name="Benoit I."/>
            <person name="Brakhage A.A."/>
            <person name="Braus G.H."/>
            <person name="Fischer R."/>
            <person name="Frisvad J.C."/>
            <person name="Goldman G.H."/>
            <person name="Houbraken J."/>
            <person name="Oakley B."/>
            <person name="Pocsi I."/>
            <person name="Scazzocchio C."/>
            <person name="Seiboth B."/>
            <person name="vanKuyk P.A."/>
            <person name="Wortman J."/>
            <person name="Dyer P.S."/>
            <person name="Grigoriev I.V."/>
        </authorList>
    </citation>
    <scope>NUCLEOTIDE SEQUENCE [LARGE SCALE GENOMIC DNA]</scope>
    <source>
        <strain evidence="10">CBS 593.65</strain>
    </source>
</reference>
<comment type="subcellular location">
    <subcellularLocation>
        <location evidence="1">Membrane</location>
        <topology evidence="1">Multi-pass membrane protein</topology>
    </subcellularLocation>
</comment>
<evidence type="ECO:0000256" key="7">
    <source>
        <dbReference type="SAM" id="Phobius"/>
    </source>
</evidence>
<protein>
    <recommendedName>
        <fullName evidence="8">Major facilitator superfamily (MFS) profile domain-containing protein</fullName>
    </recommendedName>
</protein>
<dbReference type="PANTHER" id="PTHR23501:SF102">
    <property type="entry name" value="DRUG TRANSPORTER, PUTATIVE (AFU_ORTHOLOGUE AFUA_3G08530)-RELATED"/>
    <property type="match status" value="1"/>
</dbReference>
<feature type="transmembrane region" description="Helical" evidence="7">
    <location>
        <begin position="249"/>
        <end position="266"/>
    </location>
</feature>
<dbReference type="InterPro" id="IPR020846">
    <property type="entry name" value="MFS_dom"/>
</dbReference>
<accession>A0A1L9U0V5</accession>
<evidence type="ECO:0000256" key="2">
    <source>
        <dbReference type="ARBA" id="ARBA00007520"/>
    </source>
</evidence>
<keyword evidence="5 7" id="KW-0472">Membrane</keyword>
<dbReference type="Pfam" id="PF07690">
    <property type="entry name" value="MFS_1"/>
    <property type="match status" value="1"/>
</dbReference>
<feature type="transmembrane region" description="Helical" evidence="7">
    <location>
        <begin position="381"/>
        <end position="399"/>
    </location>
</feature>
<dbReference type="InterPro" id="IPR011701">
    <property type="entry name" value="MFS"/>
</dbReference>
<feature type="transmembrane region" description="Helical" evidence="7">
    <location>
        <begin position="180"/>
        <end position="201"/>
    </location>
</feature>
<dbReference type="GO" id="GO:0005886">
    <property type="term" value="C:plasma membrane"/>
    <property type="evidence" value="ECO:0007669"/>
    <property type="project" value="TreeGrafter"/>
</dbReference>
<dbReference type="GO" id="GO:0022857">
    <property type="term" value="F:transmembrane transporter activity"/>
    <property type="evidence" value="ECO:0007669"/>
    <property type="project" value="InterPro"/>
</dbReference>
<dbReference type="PANTHER" id="PTHR23501">
    <property type="entry name" value="MAJOR FACILITATOR SUPERFAMILY"/>
    <property type="match status" value="1"/>
</dbReference>
<dbReference type="EMBL" id="KV878582">
    <property type="protein sequence ID" value="OJJ65295.1"/>
    <property type="molecule type" value="Genomic_DNA"/>
</dbReference>
<feature type="transmembrane region" description="Helical" evidence="7">
    <location>
        <begin position="64"/>
        <end position="82"/>
    </location>
</feature>
<dbReference type="AlphaFoldDB" id="A0A1L9U0V5"/>
<sequence>MLGNPQTPVRYYSSHNGAGNPSHSNSGPGIAFSYNDGRPIYQHRAPLSPVSLHTPDKRKPRSTGPMLVALFAILATALPAIASDLDASNRDYTWIVSSYLLANAACAPLWGRASDIWSRKAMLLLVNGLFLGGSSICGLATNLRVMIAGRTIQGVGGGGMIILANVCVPDLFSPRVRPKYYGMIGTIYGITDALGPLIGGVITSGLSWRWCFYLNLPIGAICIGLLLLSPHIESSPRTSLWAGLRSVDWLGTLTLVGGTTAFLLGLQLGGETYSWDSAPVVCLILFGVMSWAMAILIEWKVATYPVIPIHMFRNWHNAVMLLICYCHGIVFTAGTYYIPLYFQVVLELTPMLSSVYMLPMALSLAITGMSAGFLIKRTGSYRALIVVSLLFLTLGYGLFIDLKPYTSWPRIITYQLISGLAAGALFLAPLIGLQANVSTSDTAAATAAFGFIRQLSSALSLVLGSAIYHGILGQSTAAPGQSGPGIQETASSVDRPIANTRSAALSRMWALYTGFAGCAFFLSLCIRPVELKNEHDDGEENKPSVG</sequence>
<feature type="transmembrane region" description="Helical" evidence="7">
    <location>
        <begin position="123"/>
        <end position="141"/>
    </location>
</feature>
<feature type="transmembrane region" description="Helical" evidence="7">
    <location>
        <begin position="318"/>
        <end position="342"/>
    </location>
</feature>
<feature type="domain" description="Major facilitator superfamily (MFS) profile" evidence="8">
    <location>
        <begin position="1"/>
        <end position="531"/>
    </location>
</feature>
<dbReference type="OrthoDB" id="10021397at2759"/>
<evidence type="ECO:0000313" key="10">
    <source>
        <dbReference type="Proteomes" id="UP000184356"/>
    </source>
</evidence>
<evidence type="ECO:0000256" key="3">
    <source>
        <dbReference type="ARBA" id="ARBA00022692"/>
    </source>
</evidence>
<dbReference type="Proteomes" id="UP000184356">
    <property type="component" value="Unassembled WGS sequence"/>
</dbReference>
<dbReference type="PRINTS" id="PR01036">
    <property type="entry name" value="TCRTETB"/>
</dbReference>
<keyword evidence="3 7" id="KW-0812">Transmembrane</keyword>
<feature type="transmembrane region" description="Helical" evidence="7">
    <location>
        <begin position="354"/>
        <end position="374"/>
    </location>
</feature>
<keyword evidence="4 7" id="KW-1133">Transmembrane helix</keyword>
<dbReference type="InterPro" id="IPR036259">
    <property type="entry name" value="MFS_trans_sf"/>
</dbReference>
<dbReference type="GeneID" id="63766884"/>
<feature type="region of interest" description="Disordered" evidence="6">
    <location>
        <begin position="1"/>
        <end position="28"/>
    </location>
</feature>
<evidence type="ECO:0000259" key="8">
    <source>
        <dbReference type="PROSITE" id="PS50850"/>
    </source>
</evidence>
<comment type="similarity">
    <text evidence="2">Belongs to the major facilitator superfamily. TCR/Tet family.</text>
</comment>
<evidence type="ECO:0000256" key="5">
    <source>
        <dbReference type="ARBA" id="ARBA00023136"/>
    </source>
</evidence>
<feature type="compositionally biased region" description="Polar residues" evidence="6">
    <location>
        <begin position="1"/>
        <end position="27"/>
    </location>
</feature>
<dbReference type="PROSITE" id="PS50850">
    <property type="entry name" value="MFS"/>
    <property type="match status" value="1"/>
</dbReference>
<feature type="transmembrane region" description="Helical" evidence="7">
    <location>
        <begin position="411"/>
        <end position="431"/>
    </location>
</feature>
<dbReference type="SUPFAM" id="SSF103473">
    <property type="entry name" value="MFS general substrate transporter"/>
    <property type="match status" value="1"/>
</dbReference>
<dbReference type="RefSeq" id="XP_040709101.1">
    <property type="nucleotide sequence ID" value="XM_040850811.1"/>
</dbReference>
<evidence type="ECO:0000256" key="4">
    <source>
        <dbReference type="ARBA" id="ARBA00022989"/>
    </source>
</evidence>
<keyword evidence="10" id="KW-1185">Reference proteome</keyword>
<feature type="transmembrane region" description="Helical" evidence="7">
    <location>
        <begin position="94"/>
        <end position="111"/>
    </location>
</feature>
<feature type="transmembrane region" description="Helical" evidence="7">
    <location>
        <begin position="147"/>
        <end position="168"/>
    </location>
</feature>
<dbReference type="Gene3D" id="1.20.1720.10">
    <property type="entry name" value="Multidrug resistance protein D"/>
    <property type="match status" value="1"/>
</dbReference>
<name>A0A1L9U0V5_9EURO</name>
<feature type="transmembrane region" description="Helical" evidence="7">
    <location>
        <begin position="207"/>
        <end position="228"/>
    </location>
</feature>
<evidence type="ECO:0000256" key="6">
    <source>
        <dbReference type="SAM" id="MobiDB-lite"/>
    </source>
</evidence>
<dbReference type="CDD" id="cd17502">
    <property type="entry name" value="MFS_Azr1_MDR_like"/>
    <property type="match status" value="1"/>
</dbReference>
<evidence type="ECO:0000256" key="1">
    <source>
        <dbReference type="ARBA" id="ARBA00004141"/>
    </source>
</evidence>
<dbReference type="VEuPathDB" id="FungiDB:ASPSYDRAFT_75656"/>